<name>A0A0F4NMT1_9VIBR</name>
<feature type="domain" description="Glycosyl transferase family 25" evidence="1">
    <location>
        <begin position="2"/>
        <end position="177"/>
    </location>
</feature>
<dbReference type="STRING" id="579748.TW81_04905"/>
<dbReference type="GO" id="GO:0016740">
    <property type="term" value="F:transferase activity"/>
    <property type="evidence" value="ECO:0007669"/>
    <property type="project" value="UniProtKB-KW"/>
</dbReference>
<dbReference type="Proteomes" id="UP000033673">
    <property type="component" value="Unassembled WGS sequence"/>
</dbReference>
<dbReference type="CDD" id="cd06532">
    <property type="entry name" value="Glyco_transf_25"/>
    <property type="match status" value="1"/>
</dbReference>
<reference evidence="2 3" key="1">
    <citation type="journal article" date="2015" name="BMC Genomics">
        <title>Genome mining reveals unlocked bioactive potential of marine Gram-negative bacteria.</title>
        <authorList>
            <person name="Machado H."/>
            <person name="Sonnenschein E.C."/>
            <person name="Melchiorsen J."/>
            <person name="Gram L."/>
        </authorList>
    </citation>
    <scope>NUCLEOTIDE SEQUENCE [LARGE SCALE GENOMIC DNA]</scope>
    <source>
        <strain evidence="2 3">S2757</strain>
    </source>
</reference>
<evidence type="ECO:0000313" key="2">
    <source>
        <dbReference type="EMBL" id="KJY84143.1"/>
    </source>
</evidence>
<comment type="caution">
    <text evidence="2">The sequence shown here is derived from an EMBL/GenBank/DDBJ whole genome shotgun (WGS) entry which is preliminary data.</text>
</comment>
<dbReference type="Pfam" id="PF01755">
    <property type="entry name" value="Glyco_transf_25"/>
    <property type="match status" value="1"/>
</dbReference>
<dbReference type="InterPro" id="IPR002654">
    <property type="entry name" value="Glyco_trans_25"/>
</dbReference>
<protein>
    <submittedName>
        <fullName evidence="2">Glycosyl transferase</fullName>
    </submittedName>
</protein>
<dbReference type="PATRIC" id="fig|579748.3.peg.1003"/>
<dbReference type="EMBL" id="JXXV01000011">
    <property type="protein sequence ID" value="KJY84143.1"/>
    <property type="molecule type" value="Genomic_DNA"/>
</dbReference>
<dbReference type="AlphaFoldDB" id="A0A0F4NMT1"/>
<keyword evidence="3" id="KW-1185">Reference proteome</keyword>
<keyword evidence="2" id="KW-0808">Transferase</keyword>
<evidence type="ECO:0000313" key="3">
    <source>
        <dbReference type="Proteomes" id="UP000033673"/>
    </source>
</evidence>
<gene>
    <name evidence="2" type="ORF">TW81_04905</name>
</gene>
<organism evidence="2 3">
    <name type="scientific">Vibrio galatheae</name>
    <dbReference type="NCBI Taxonomy" id="579748"/>
    <lineage>
        <taxon>Bacteria</taxon>
        <taxon>Pseudomonadati</taxon>
        <taxon>Pseudomonadota</taxon>
        <taxon>Gammaproteobacteria</taxon>
        <taxon>Vibrionales</taxon>
        <taxon>Vibrionaceae</taxon>
        <taxon>Vibrio</taxon>
    </lineage>
</organism>
<proteinExistence type="predicted"/>
<accession>A0A0F4NMT1</accession>
<sequence length="241" mass="28172">MKICVISLKRSPERRENIKKQLDALGLEFEFFDAVDGRAEPPHPLFAKYDYFKRLWLTNGRMPSKGEMGCYASHYLLWQKCIDINKPLLVLEDDVVVRPHLSQFFESISKVTQEYGFVRLQEKGERSQAYVKEKNDEFSVSFLDNNFGGLLCYAISPSAAKKLVNGCARWTLPVDNYVGSLYLHDTPSYLFSPSMVESIQDFDTTIQLGEERKPPIYRKLTRELYVIYRKVMMKIYNNRYK</sequence>
<dbReference type="RefSeq" id="WP_045954610.1">
    <property type="nucleotide sequence ID" value="NZ_JXXV01000011.1"/>
</dbReference>
<dbReference type="OrthoDB" id="9816113at2"/>
<evidence type="ECO:0000259" key="1">
    <source>
        <dbReference type="Pfam" id="PF01755"/>
    </source>
</evidence>